<dbReference type="GO" id="GO:0008654">
    <property type="term" value="P:phospholipid biosynthetic process"/>
    <property type="evidence" value="ECO:0007669"/>
    <property type="project" value="UniProtKB-KW"/>
</dbReference>
<comment type="catalytic activity">
    <reaction evidence="8">
        <text>sn-glycerol 1-phosphate + all-trans-heptaprenyl diphosphate = 3-heptaprenyl-sn-glycero-1-phosphate + diphosphate</text>
        <dbReference type="Rhea" id="RHEA:33495"/>
        <dbReference type="ChEBI" id="CHEBI:33019"/>
        <dbReference type="ChEBI" id="CHEBI:57685"/>
        <dbReference type="ChEBI" id="CHEBI:58206"/>
        <dbReference type="ChEBI" id="CHEBI:64781"/>
        <dbReference type="EC" id="2.5.1.n9"/>
    </reaction>
</comment>
<dbReference type="CDD" id="cd02812">
    <property type="entry name" value="PcrB_like"/>
    <property type="match status" value="1"/>
</dbReference>
<keyword evidence="2" id="KW-0808">Transferase</keyword>
<evidence type="ECO:0000256" key="6">
    <source>
        <dbReference type="ARBA" id="ARBA00023209"/>
    </source>
</evidence>
<evidence type="ECO:0000256" key="2">
    <source>
        <dbReference type="ARBA" id="ARBA00022679"/>
    </source>
</evidence>
<reference evidence="9 10" key="1">
    <citation type="submission" date="2015-07" db="EMBL/GenBank/DDBJ databases">
        <authorList>
            <person name="Noorani M."/>
        </authorList>
    </citation>
    <scope>NUCLEOTIDE SEQUENCE [LARGE SCALE GENOMIC DNA]</scope>
    <source>
        <strain evidence="9 10">NRRL B-24567</strain>
    </source>
</reference>
<evidence type="ECO:0000256" key="4">
    <source>
        <dbReference type="ARBA" id="ARBA00022842"/>
    </source>
</evidence>
<evidence type="ECO:0000256" key="7">
    <source>
        <dbReference type="ARBA" id="ARBA00023264"/>
    </source>
</evidence>
<evidence type="ECO:0000313" key="10">
    <source>
        <dbReference type="Proteomes" id="UP000037773"/>
    </source>
</evidence>
<dbReference type="InterPro" id="IPR038597">
    <property type="entry name" value="GGGP/HepGP_synthase_sf"/>
</dbReference>
<dbReference type="AlphaFoldDB" id="A0A0N0S564"/>
<keyword evidence="10" id="KW-1185">Reference proteome</keyword>
<dbReference type="GO" id="GO:0046872">
    <property type="term" value="F:metal ion binding"/>
    <property type="evidence" value="ECO:0007669"/>
    <property type="project" value="UniProtKB-KW"/>
</dbReference>
<keyword evidence="7" id="KW-1208">Phospholipid metabolism</keyword>
<dbReference type="Gene3D" id="3.20.20.390">
    <property type="entry name" value="FMN-linked oxidoreductases"/>
    <property type="match status" value="1"/>
</dbReference>
<organism evidence="9 10">
    <name type="scientific">Streptomyces caelestis</name>
    <dbReference type="NCBI Taxonomy" id="36816"/>
    <lineage>
        <taxon>Bacteria</taxon>
        <taxon>Bacillati</taxon>
        <taxon>Actinomycetota</taxon>
        <taxon>Actinomycetes</taxon>
        <taxon>Kitasatosporales</taxon>
        <taxon>Streptomycetaceae</taxon>
        <taxon>Streptomyces</taxon>
    </lineage>
</organism>
<proteinExistence type="predicted"/>
<accession>A0A0N0S564</accession>
<dbReference type="PATRIC" id="fig|36816.3.peg.6995"/>
<comment type="caution">
    <text evidence="9">The sequence shown here is derived from an EMBL/GenBank/DDBJ whole genome shotgun (WGS) entry which is preliminary data.</text>
</comment>
<evidence type="ECO:0000313" key="9">
    <source>
        <dbReference type="EMBL" id="KOT30539.1"/>
    </source>
</evidence>
<gene>
    <name evidence="9" type="ORF">ADK41_32265</name>
</gene>
<dbReference type="InterPro" id="IPR008205">
    <property type="entry name" value="GGGP_HepGP_synthase"/>
</dbReference>
<keyword evidence="1" id="KW-0444">Lipid biosynthesis</keyword>
<dbReference type="SUPFAM" id="SSF51395">
    <property type="entry name" value="FMN-linked oxidoreductases"/>
    <property type="match status" value="1"/>
</dbReference>
<keyword evidence="6" id="KW-0594">Phospholipid biosynthesis</keyword>
<evidence type="ECO:0000256" key="1">
    <source>
        <dbReference type="ARBA" id="ARBA00022516"/>
    </source>
</evidence>
<dbReference type="EMBL" id="LGCN01000240">
    <property type="protein sequence ID" value="KOT30539.1"/>
    <property type="molecule type" value="Genomic_DNA"/>
</dbReference>
<keyword evidence="4" id="KW-0460">Magnesium</keyword>
<name>A0A0N0S564_9ACTN</name>
<dbReference type="GO" id="GO:0016765">
    <property type="term" value="F:transferase activity, transferring alkyl or aryl (other than methyl) groups"/>
    <property type="evidence" value="ECO:0007669"/>
    <property type="project" value="InterPro"/>
</dbReference>
<evidence type="ECO:0000256" key="3">
    <source>
        <dbReference type="ARBA" id="ARBA00022723"/>
    </source>
</evidence>
<keyword evidence="3" id="KW-0479">Metal-binding</keyword>
<keyword evidence="5" id="KW-0443">Lipid metabolism</keyword>
<sequence length="282" mass="30920">MVNALPRLDHHTELHAAPPLWQPGRVLARLRDHRPGPVHIIDPFKVPVTEAVEKAAELTRLGFAAVILASTDYESFESHMEPYVAAVKAVTTLPVVLHFPPRPGAGFPVVRGADAVLLPALLGSGDDYFVWKSFLETLAACPGRIPREEWPELILTVALTFGEDRRTGDLLGTMPVSTTSTEEIDRHLHVARTFGFHMVYLYSRNDHVPPEVVRHFRKGLGPDQVLFVSGNVRTGRQVTDYLDSGADRVGFAGALEHPDWRATLAEIGGERSAAPARPGSGR</sequence>
<dbReference type="Proteomes" id="UP000037773">
    <property type="component" value="Unassembled WGS sequence"/>
</dbReference>
<protein>
    <submittedName>
        <fullName evidence="9">Moenomycin biosynthesis protein MoeO5</fullName>
    </submittedName>
</protein>
<dbReference type="Pfam" id="PF01884">
    <property type="entry name" value="PcrB"/>
    <property type="match status" value="1"/>
</dbReference>
<evidence type="ECO:0000256" key="5">
    <source>
        <dbReference type="ARBA" id="ARBA00023098"/>
    </source>
</evidence>
<evidence type="ECO:0000256" key="8">
    <source>
        <dbReference type="ARBA" id="ARBA00048318"/>
    </source>
</evidence>